<dbReference type="OrthoDB" id="5636623at2"/>
<evidence type="ECO:0000313" key="3">
    <source>
        <dbReference type="Proteomes" id="UP000006334"/>
    </source>
</evidence>
<dbReference type="InterPro" id="IPR007462">
    <property type="entry name" value="COV1-like"/>
</dbReference>
<protein>
    <recommendedName>
        <fullName evidence="4">DUF502 domain-containing protein</fullName>
    </recommendedName>
</protein>
<organism evidence="2 3">
    <name type="scientific">Aliiglaciecola lipolytica E3</name>
    <dbReference type="NCBI Taxonomy" id="1127673"/>
    <lineage>
        <taxon>Bacteria</taxon>
        <taxon>Pseudomonadati</taxon>
        <taxon>Pseudomonadota</taxon>
        <taxon>Gammaproteobacteria</taxon>
        <taxon>Alteromonadales</taxon>
        <taxon>Alteromonadaceae</taxon>
        <taxon>Aliiglaciecola</taxon>
    </lineage>
</organism>
<keyword evidence="1" id="KW-0812">Transmembrane</keyword>
<dbReference type="Proteomes" id="UP000006334">
    <property type="component" value="Unassembled WGS sequence"/>
</dbReference>
<proteinExistence type="predicted"/>
<keyword evidence="1" id="KW-1133">Transmembrane helix</keyword>
<feature type="transmembrane region" description="Helical" evidence="1">
    <location>
        <begin position="49"/>
        <end position="74"/>
    </location>
</feature>
<evidence type="ECO:0000256" key="1">
    <source>
        <dbReference type="SAM" id="Phobius"/>
    </source>
</evidence>
<dbReference type="STRING" id="1127673.GLIP_3767"/>
<sequence>MKKLLSLSFQGLAAILPLSLTLYFIYWFMSGAEALLFPYVPQQFYFPGMGIITACVIILLTGLLVNVFFVRWIVATANRQVEKIPLVKSIFGAIRDTLTVFQISDKENSKAVVSVEIQPNMHLIGFITADQVAEEVFQDEDKIGVYIPLSYQIGGYTLYVSRQQVTKLEIGVEEAMRIALTGGVKAKQV</sequence>
<dbReference type="Pfam" id="PF04367">
    <property type="entry name" value="DUF502"/>
    <property type="match status" value="1"/>
</dbReference>
<reference evidence="2 3" key="1">
    <citation type="journal article" date="2017" name="Antonie Van Leeuwenhoek">
        <title>Rhizobium rhizosphaerae sp. nov., a novel species isolated from rice rhizosphere.</title>
        <authorList>
            <person name="Zhao J.J."/>
            <person name="Zhang J."/>
            <person name="Zhang R.J."/>
            <person name="Zhang C.W."/>
            <person name="Yin H.Q."/>
            <person name="Zhang X.X."/>
        </authorList>
    </citation>
    <scope>NUCLEOTIDE SEQUENCE [LARGE SCALE GENOMIC DNA]</scope>
    <source>
        <strain evidence="2 3">E3</strain>
    </source>
</reference>
<dbReference type="PANTHER" id="PTHR31876:SF26">
    <property type="entry name" value="PROTEIN LIKE COV 2"/>
    <property type="match status" value="1"/>
</dbReference>
<dbReference type="EMBL" id="BAEN01000068">
    <property type="protein sequence ID" value="GAC16378.1"/>
    <property type="molecule type" value="Genomic_DNA"/>
</dbReference>
<keyword evidence="3" id="KW-1185">Reference proteome</keyword>
<gene>
    <name evidence="2" type="ORF">GLIP_3767</name>
</gene>
<evidence type="ECO:0000313" key="2">
    <source>
        <dbReference type="EMBL" id="GAC16378.1"/>
    </source>
</evidence>
<comment type="caution">
    <text evidence="2">The sequence shown here is derived from an EMBL/GenBank/DDBJ whole genome shotgun (WGS) entry which is preliminary data.</text>
</comment>
<name>K6YIG1_9ALTE</name>
<dbReference type="AlphaFoldDB" id="K6YIG1"/>
<evidence type="ECO:0008006" key="4">
    <source>
        <dbReference type="Google" id="ProtNLM"/>
    </source>
</evidence>
<keyword evidence="1" id="KW-0472">Membrane</keyword>
<feature type="transmembrane region" description="Helical" evidence="1">
    <location>
        <begin position="12"/>
        <end position="29"/>
    </location>
</feature>
<accession>K6YIG1</accession>
<dbReference type="PANTHER" id="PTHR31876">
    <property type="entry name" value="COV-LIKE PROTEIN 1"/>
    <property type="match status" value="1"/>
</dbReference>
<dbReference type="eggNOG" id="COG2928">
    <property type="taxonomic scope" value="Bacteria"/>
</dbReference>
<dbReference type="RefSeq" id="WP_008846180.1">
    <property type="nucleotide sequence ID" value="NZ_BAEN01000068.1"/>
</dbReference>